<dbReference type="RefSeq" id="WP_256603399.1">
    <property type="nucleotide sequence ID" value="NZ_UAUU01000008.1"/>
</dbReference>
<dbReference type="Proteomes" id="UP000251241">
    <property type="component" value="Unassembled WGS sequence"/>
</dbReference>
<keyword evidence="1" id="KW-0813">Transport</keyword>
<comment type="similarity">
    <text evidence="1">Belongs to the TonB-dependent receptor family.</text>
</comment>
<name>A0A2X2IWS7_SPHMU</name>
<accession>A0A2X2IWS7</accession>
<dbReference type="PROSITE" id="PS52016">
    <property type="entry name" value="TONB_DEPENDENT_REC_3"/>
    <property type="match status" value="1"/>
</dbReference>
<dbReference type="InterPro" id="IPR012910">
    <property type="entry name" value="Plug_dom"/>
</dbReference>
<proteinExistence type="inferred from homology"/>
<evidence type="ECO:0000259" key="2">
    <source>
        <dbReference type="Pfam" id="PF07715"/>
    </source>
</evidence>
<comment type="subcellular location">
    <subcellularLocation>
        <location evidence="1">Cell outer membrane</location>
        <topology evidence="1">Multi-pass membrane protein</topology>
    </subcellularLocation>
</comment>
<dbReference type="AlphaFoldDB" id="A0A2X2IWS7"/>
<feature type="domain" description="TonB-dependent receptor plug" evidence="2">
    <location>
        <begin position="17"/>
        <end position="108"/>
    </location>
</feature>
<keyword evidence="1" id="KW-1134">Transmembrane beta strand</keyword>
<reference evidence="3 4" key="1">
    <citation type="submission" date="2018-06" db="EMBL/GenBank/DDBJ databases">
        <authorList>
            <consortium name="Pathogen Informatics"/>
            <person name="Doyle S."/>
        </authorList>
    </citation>
    <scope>NUCLEOTIDE SEQUENCE [LARGE SCALE GENOMIC DNA]</scope>
    <source>
        <strain evidence="3 4">NCTC11343</strain>
    </source>
</reference>
<evidence type="ECO:0000256" key="1">
    <source>
        <dbReference type="PROSITE-ProRule" id="PRU01360"/>
    </source>
</evidence>
<dbReference type="InterPro" id="IPR039426">
    <property type="entry name" value="TonB-dep_rcpt-like"/>
</dbReference>
<dbReference type="InterPro" id="IPR037066">
    <property type="entry name" value="Plug_dom_sf"/>
</dbReference>
<keyword evidence="3" id="KW-0675">Receptor</keyword>
<dbReference type="SUPFAM" id="SSF56935">
    <property type="entry name" value="Porins"/>
    <property type="match status" value="1"/>
</dbReference>
<keyword evidence="1" id="KW-0812">Transmembrane</keyword>
<sequence length="109" mass="11781">MTGNRRKSIKDLTPGLTQFSPKEIEKVPVLFGEKDILKTIQLFPGVTSGGEGSSNFYVRGGGGDQNLILLDEAPVYNSSHLFGFFSTFNSDAIKDVNFYKGGVPAQYGG</sequence>
<evidence type="ECO:0000313" key="4">
    <source>
        <dbReference type="Proteomes" id="UP000251241"/>
    </source>
</evidence>
<dbReference type="GO" id="GO:0009279">
    <property type="term" value="C:cell outer membrane"/>
    <property type="evidence" value="ECO:0007669"/>
    <property type="project" value="UniProtKB-SubCell"/>
</dbReference>
<protein>
    <submittedName>
        <fullName evidence="3">Outer membrane cobalamin receptor protein</fullName>
    </submittedName>
</protein>
<gene>
    <name evidence="3" type="ORF">NCTC11343_02338</name>
</gene>
<evidence type="ECO:0000313" key="3">
    <source>
        <dbReference type="EMBL" id="SPZ85774.1"/>
    </source>
</evidence>
<dbReference type="Gene3D" id="2.170.130.10">
    <property type="entry name" value="TonB-dependent receptor, plug domain"/>
    <property type="match status" value="1"/>
</dbReference>
<keyword evidence="1" id="KW-0998">Cell outer membrane</keyword>
<dbReference type="EMBL" id="UAUU01000008">
    <property type="protein sequence ID" value="SPZ85774.1"/>
    <property type="molecule type" value="Genomic_DNA"/>
</dbReference>
<organism evidence="3 4">
    <name type="scientific">Sphingobacterium multivorum</name>
    <dbReference type="NCBI Taxonomy" id="28454"/>
    <lineage>
        <taxon>Bacteria</taxon>
        <taxon>Pseudomonadati</taxon>
        <taxon>Bacteroidota</taxon>
        <taxon>Sphingobacteriia</taxon>
        <taxon>Sphingobacteriales</taxon>
        <taxon>Sphingobacteriaceae</taxon>
        <taxon>Sphingobacterium</taxon>
    </lineage>
</organism>
<dbReference type="Pfam" id="PF07715">
    <property type="entry name" value="Plug"/>
    <property type="match status" value="1"/>
</dbReference>
<keyword evidence="1" id="KW-0472">Membrane</keyword>